<feature type="domain" description="N-acetylmuramoyl-L-alanine amidase" evidence="7">
    <location>
        <begin position="176"/>
        <end position="313"/>
    </location>
</feature>
<dbReference type="GO" id="GO:0045087">
    <property type="term" value="P:innate immune response"/>
    <property type="evidence" value="ECO:0007669"/>
    <property type="project" value="UniProtKB-KW"/>
</dbReference>
<dbReference type="InterPro" id="IPR006619">
    <property type="entry name" value="PGRP_domain_met/bac"/>
</dbReference>
<dbReference type="GO" id="GO:0008745">
    <property type="term" value="F:N-acetylmuramoyl-L-alanine amidase activity"/>
    <property type="evidence" value="ECO:0007669"/>
    <property type="project" value="UniProtKB-EC"/>
</dbReference>
<dbReference type="InterPro" id="IPR011011">
    <property type="entry name" value="Znf_FYVE_PHD"/>
</dbReference>
<comment type="subcellular location">
    <subcellularLocation>
        <location evidence="1">Secreted</location>
    </subcellularLocation>
</comment>
<dbReference type="Proteomes" id="UP000008711">
    <property type="component" value="Unassembled WGS sequence"/>
</dbReference>
<feature type="domain" description="Peptidoglycan recognition protein family" evidence="8">
    <location>
        <begin position="164"/>
        <end position="307"/>
    </location>
</feature>
<protein>
    <submittedName>
        <fullName evidence="9">Uncharacterized protein, isoform C</fullName>
        <ecNumber evidence="9">3.5.1.28</ecNumber>
    </submittedName>
</protein>
<dbReference type="SMART" id="SM00644">
    <property type="entry name" value="Ami_2"/>
    <property type="match status" value="1"/>
</dbReference>
<evidence type="ECO:0000259" key="7">
    <source>
        <dbReference type="SMART" id="SM00644"/>
    </source>
</evidence>
<dbReference type="FunFam" id="3.40.80.10:FF:000001">
    <property type="entry name" value="Peptidoglycan recognition protein 1"/>
    <property type="match status" value="1"/>
</dbReference>
<name>A0A0Q5UFU9_DROER</name>
<reference evidence="9 10" key="1">
    <citation type="journal article" date="2007" name="Nature">
        <title>Evolution of genes and genomes on the Drosophila phylogeny.</title>
        <authorList>
            <consortium name="Drosophila 12 Genomes Consortium"/>
            <person name="Clark A.G."/>
            <person name="Eisen M.B."/>
            <person name="Smith D.R."/>
            <person name="Bergman C.M."/>
            <person name="Oliver B."/>
            <person name="Markow T.A."/>
            <person name="Kaufman T.C."/>
            <person name="Kellis M."/>
            <person name="Gelbart W."/>
            <person name="Iyer V.N."/>
            <person name="Pollard D.A."/>
            <person name="Sackton T.B."/>
            <person name="Larracuente A.M."/>
            <person name="Singh N.D."/>
            <person name="Abad J.P."/>
            <person name="Abt D.N."/>
            <person name="Adryan B."/>
            <person name="Aguade M."/>
            <person name="Akashi H."/>
            <person name="Anderson W.W."/>
            <person name="Aquadro C.F."/>
            <person name="Ardell D.H."/>
            <person name="Arguello R."/>
            <person name="Artieri C.G."/>
            <person name="Barbash D.A."/>
            <person name="Barker D."/>
            <person name="Barsanti P."/>
            <person name="Batterham P."/>
            <person name="Batzoglou S."/>
            <person name="Begun D."/>
            <person name="Bhutkar A."/>
            <person name="Blanco E."/>
            <person name="Bosak S.A."/>
            <person name="Bradley R.K."/>
            <person name="Brand A.D."/>
            <person name="Brent M.R."/>
            <person name="Brooks A.N."/>
            <person name="Brown R.H."/>
            <person name="Butlin R.K."/>
            <person name="Caggese C."/>
            <person name="Calvi B.R."/>
            <person name="Bernardo de Carvalho A."/>
            <person name="Caspi A."/>
            <person name="Castrezana S."/>
            <person name="Celniker S.E."/>
            <person name="Chang J.L."/>
            <person name="Chapple C."/>
            <person name="Chatterji S."/>
            <person name="Chinwalla A."/>
            <person name="Civetta A."/>
            <person name="Clifton S.W."/>
            <person name="Comeron J.M."/>
            <person name="Costello J.C."/>
            <person name="Coyne J.A."/>
            <person name="Daub J."/>
            <person name="David R.G."/>
            <person name="Delcher A.L."/>
            <person name="Delehaunty K."/>
            <person name="Do C.B."/>
            <person name="Ebling H."/>
            <person name="Edwards K."/>
            <person name="Eickbush T."/>
            <person name="Evans J.D."/>
            <person name="Filipski A."/>
            <person name="Findeiss S."/>
            <person name="Freyhult E."/>
            <person name="Fulton L."/>
            <person name="Fulton R."/>
            <person name="Garcia A.C."/>
            <person name="Gardiner A."/>
            <person name="Garfield D.A."/>
            <person name="Garvin B.E."/>
            <person name="Gibson G."/>
            <person name="Gilbert D."/>
            <person name="Gnerre S."/>
            <person name="Godfrey J."/>
            <person name="Good R."/>
            <person name="Gotea V."/>
            <person name="Gravely B."/>
            <person name="Greenberg A.J."/>
            <person name="Griffiths-Jones S."/>
            <person name="Gross S."/>
            <person name="Guigo R."/>
            <person name="Gustafson E.A."/>
            <person name="Haerty W."/>
            <person name="Hahn M.W."/>
            <person name="Halligan D.L."/>
            <person name="Halpern A.L."/>
            <person name="Halter G.M."/>
            <person name="Han M.V."/>
            <person name="Heger A."/>
            <person name="Hillier L."/>
            <person name="Hinrichs A.S."/>
            <person name="Holmes I."/>
            <person name="Hoskins R.A."/>
            <person name="Hubisz M.J."/>
            <person name="Hultmark D."/>
            <person name="Huntley M.A."/>
            <person name="Jaffe D.B."/>
            <person name="Jagadeeshan S."/>
            <person name="Jeck W.R."/>
            <person name="Johnson J."/>
            <person name="Jones C.D."/>
            <person name="Jordan W.C."/>
            <person name="Karpen G.H."/>
            <person name="Kataoka E."/>
            <person name="Keightley P.D."/>
            <person name="Kheradpour P."/>
            <person name="Kirkness E.F."/>
            <person name="Koerich L.B."/>
            <person name="Kristiansen K."/>
            <person name="Kudrna D."/>
            <person name="Kulathinal R.J."/>
            <person name="Kumar S."/>
            <person name="Kwok R."/>
            <person name="Lander E."/>
            <person name="Langley C.H."/>
            <person name="Lapoint R."/>
            <person name="Lazzaro B.P."/>
            <person name="Lee S.J."/>
            <person name="Levesque L."/>
            <person name="Li R."/>
            <person name="Lin C.F."/>
            <person name="Lin M.F."/>
            <person name="Lindblad-Toh K."/>
            <person name="Llopart A."/>
            <person name="Long M."/>
            <person name="Low L."/>
            <person name="Lozovsky E."/>
            <person name="Lu J."/>
            <person name="Luo M."/>
            <person name="Machado C.A."/>
            <person name="Makalowski W."/>
            <person name="Marzo M."/>
            <person name="Matsuda M."/>
            <person name="Matzkin L."/>
            <person name="McAllister B."/>
            <person name="McBride C.S."/>
            <person name="McKernan B."/>
            <person name="McKernan K."/>
            <person name="Mendez-Lago M."/>
            <person name="Minx P."/>
            <person name="Mollenhauer M.U."/>
            <person name="Montooth K."/>
            <person name="Mount S.M."/>
            <person name="Mu X."/>
            <person name="Myers E."/>
            <person name="Negre B."/>
            <person name="Newfeld S."/>
            <person name="Nielsen R."/>
            <person name="Noor M.A."/>
            <person name="O'Grady P."/>
            <person name="Pachter L."/>
            <person name="Papaceit M."/>
            <person name="Parisi M.J."/>
            <person name="Parisi M."/>
            <person name="Parts L."/>
            <person name="Pedersen J.S."/>
            <person name="Pesole G."/>
            <person name="Phillippy A.M."/>
            <person name="Ponting C.P."/>
            <person name="Pop M."/>
            <person name="Porcelli D."/>
            <person name="Powell J.R."/>
            <person name="Prohaska S."/>
            <person name="Pruitt K."/>
            <person name="Puig M."/>
            <person name="Quesneville H."/>
            <person name="Ram K.R."/>
            <person name="Rand D."/>
            <person name="Rasmussen M.D."/>
            <person name="Reed L.K."/>
            <person name="Reenan R."/>
            <person name="Reily A."/>
            <person name="Remington K.A."/>
            <person name="Rieger T.T."/>
            <person name="Ritchie M.G."/>
            <person name="Robin C."/>
            <person name="Rogers Y.H."/>
            <person name="Rohde C."/>
            <person name="Rozas J."/>
            <person name="Rubenfield M.J."/>
            <person name="Ruiz A."/>
            <person name="Russo S."/>
            <person name="Salzberg S.L."/>
            <person name="Sanchez-Gracia A."/>
            <person name="Saranga D.J."/>
            <person name="Sato H."/>
            <person name="Schaeffer S.W."/>
            <person name="Schatz M.C."/>
            <person name="Schlenke T."/>
            <person name="Schwartz R."/>
            <person name="Segarra C."/>
            <person name="Singh R.S."/>
            <person name="Sirot L."/>
            <person name="Sirota M."/>
            <person name="Sisneros N.B."/>
            <person name="Smith C.D."/>
            <person name="Smith T.F."/>
            <person name="Spieth J."/>
            <person name="Stage D.E."/>
            <person name="Stark A."/>
            <person name="Stephan W."/>
            <person name="Strausberg R.L."/>
            <person name="Strempel S."/>
            <person name="Sturgill D."/>
            <person name="Sutton G."/>
            <person name="Sutton G.G."/>
            <person name="Tao W."/>
            <person name="Teichmann S."/>
            <person name="Tobari Y.N."/>
            <person name="Tomimura Y."/>
            <person name="Tsolas J.M."/>
            <person name="Valente V.L."/>
            <person name="Venter E."/>
            <person name="Venter J.C."/>
            <person name="Vicario S."/>
            <person name="Vieira F.G."/>
            <person name="Vilella A.J."/>
            <person name="Villasante A."/>
            <person name="Walenz B."/>
            <person name="Wang J."/>
            <person name="Wasserman M."/>
            <person name="Watts T."/>
            <person name="Wilson D."/>
            <person name="Wilson R.K."/>
            <person name="Wing R.A."/>
            <person name="Wolfner M.F."/>
            <person name="Wong A."/>
            <person name="Wong G.K."/>
            <person name="Wu C.I."/>
            <person name="Wu G."/>
            <person name="Yamamoto D."/>
            <person name="Yang H.P."/>
            <person name="Yang S.P."/>
            <person name="Yorke J.A."/>
            <person name="Yoshida K."/>
            <person name="Zdobnov E."/>
            <person name="Zhang P."/>
            <person name="Zhang Y."/>
            <person name="Zimin A.V."/>
            <person name="Baldwin J."/>
            <person name="Abdouelleil A."/>
            <person name="Abdulkadir J."/>
            <person name="Abebe A."/>
            <person name="Abera B."/>
            <person name="Abreu J."/>
            <person name="Acer S.C."/>
            <person name="Aftuck L."/>
            <person name="Alexander A."/>
            <person name="An P."/>
            <person name="Anderson E."/>
            <person name="Anderson S."/>
            <person name="Arachi H."/>
            <person name="Azer M."/>
            <person name="Bachantsang P."/>
            <person name="Barry A."/>
            <person name="Bayul T."/>
            <person name="Berlin A."/>
            <person name="Bessette D."/>
            <person name="Bloom T."/>
            <person name="Blye J."/>
            <person name="Boguslavskiy L."/>
            <person name="Bonnet C."/>
            <person name="Boukhgalter B."/>
            <person name="Bourzgui I."/>
            <person name="Brown A."/>
            <person name="Cahill P."/>
            <person name="Channer S."/>
            <person name="Cheshatsang Y."/>
            <person name="Chuda L."/>
            <person name="Citroen M."/>
            <person name="Collymore A."/>
            <person name="Cooke P."/>
            <person name="Costello M."/>
            <person name="D'Aco K."/>
            <person name="Daza R."/>
            <person name="De Haan G."/>
            <person name="DeGray S."/>
            <person name="DeMaso C."/>
            <person name="Dhargay N."/>
            <person name="Dooley K."/>
            <person name="Dooley E."/>
            <person name="Doricent M."/>
            <person name="Dorje P."/>
            <person name="Dorjee K."/>
            <person name="Dupes A."/>
            <person name="Elong R."/>
            <person name="Falk J."/>
            <person name="Farina A."/>
            <person name="Faro S."/>
            <person name="Ferguson D."/>
            <person name="Fisher S."/>
            <person name="Foley C.D."/>
            <person name="Franke A."/>
            <person name="Friedrich D."/>
            <person name="Gadbois L."/>
            <person name="Gearin G."/>
            <person name="Gearin C.R."/>
            <person name="Giannoukos G."/>
            <person name="Goode T."/>
            <person name="Graham J."/>
            <person name="Grandbois E."/>
            <person name="Grewal S."/>
            <person name="Gyaltsen K."/>
            <person name="Hafez N."/>
            <person name="Hagos B."/>
            <person name="Hall J."/>
            <person name="Henson C."/>
            <person name="Hollinger A."/>
            <person name="Honan T."/>
            <person name="Huard M.D."/>
            <person name="Hughes L."/>
            <person name="Hurhula B."/>
            <person name="Husby M.E."/>
            <person name="Kamat A."/>
            <person name="Kanga B."/>
            <person name="Kashin S."/>
            <person name="Khazanovich D."/>
            <person name="Kisner P."/>
            <person name="Lance K."/>
            <person name="Lara M."/>
            <person name="Lee W."/>
            <person name="Lennon N."/>
            <person name="Letendre F."/>
            <person name="LeVine R."/>
            <person name="Lipovsky A."/>
            <person name="Liu X."/>
            <person name="Liu J."/>
            <person name="Liu S."/>
            <person name="Lokyitsang T."/>
            <person name="Lokyitsang Y."/>
            <person name="Lubonja R."/>
            <person name="Lui A."/>
            <person name="MacDonald P."/>
            <person name="Magnisalis V."/>
            <person name="Maru K."/>
            <person name="Matthews C."/>
            <person name="McCusker W."/>
            <person name="McDonough S."/>
            <person name="Mehta T."/>
            <person name="Meldrim J."/>
            <person name="Meneus L."/>
            <person name="Mihai O."/>
            <person name="Mihalev A."/>
            <person name="Mihova T."/>
            <person name="Mittelman R."/>
            <person name="Mlenga V."/>
            <person name="Montmayeur A."/>
            <person name="Mulrain L."/>
            <person name="Navidi A."/>
            <person name="Naylor J."/>
            <person name="Negash T."/>
            <person name="Nguyen T."/>
            <person name="Nguyen N."/>
            <person name="Nicol R."/>
            <person name="Norbu C."/>
            <person name="Norbu N."/>
            <person name="Novod N."/>
            <person name="O'Neill B."/>
            <person name="Osman S."/>
            <person name="Markiewicz E."/>
            <person name="Oyono O.L."/>
            <person name="Patti C."/>
            <person name="Phunkhang P."/>
            <person name="Pierre F."/>
            <person name="Priest M."/>
            <person name="Raghuraman S."/>
            <person name="Rege F."/>
            <person name="Reyes R."/>
            <person name="Rise C."/>
            <person name="Rogov P."/>
            <person name="Ross K."/>
            <person name="Ryan E."/>
            <person name="Settipalli S."/>
            <person name="Shea T."/>
            <person name="Sherpa N."/>
            <person name="Shi L."/>
            <person name="Shih D."/>
            <person name="Sparrow T."/>
            <person name="Spaulding J."/>
            <person name="Stalker J."/>
            <person name="Stange-Thomann N."/>
            <person name="Stavropoulos S."/>
            <person name="Stone C."/>
            <person name="Strader C."/>
            <person name="Tesfaye S."/>
            <person name="Thomson T."/>
            <person name="Thoulutsang Y."/>
            <person name="Thoulutsang D."/>
            <person name="Topham K."/>
            <person name="Topping I."/>
            <person name="Tsamla T."/>
            <person name="Vassiliev H."/>
            <person name="Vo A."/>
            <person name="Wangchuk T."/>
            <person name="Wangdi T."/>
            <person name="Weiand M."/>
            <person name="Wilkinson J."/>
            <person name="Wilson A."/>
            <person name="Yadav S."/>
            <person name="Young G."/>
            <person name="Yu Q."/>
            <person name="Zembek L."/>
            <person name="Zhong D."/>
            <person name="Zimmer A."/>
            <person name="Zwirko Z."/>
            <person name="Jaffe D.B."/>
            <person name="Alvarez P."/>
            <person name="Brockman W."/>
            <person name="Butler J."/>
            <person name="Chin C."/>
            <person name="Gnerre S."/>
            <person name="Grabherr M."/>
            <person name="Kleber M."/>
            <person name="Mauceli E."/>
            <person name="MacCallum I."/>
        </authorList>
    </citation>
    <scope>NUCLEOTIDE SEQUENCE [LARGE SCALE GENOMIC DNA]</scope>
    <source>
        <strain evidence="9 10">TSC#14021-0224.01</strain>
    </source>
</reference>
<dbReference type="SMR" id="A0A0Q5UFU9"/>
<keyword evidence="10" id="KW-1185">Reference proteome</keyword>
<comment type="similarity">
    <text evidence="2">Belongs to the N-acetylmuramoyl-L-alanine amidase 2 family.</text>
</comment>
<keyword evidence="6" id="KW-1133">Transmembrane helix</keyword>
<organism evidence="9 10">
    <name type="scientific">Drosophila erecta</name>
    <name type="common">Fruit fly</name>
    <dbReference type="NCBI Taxonomy" id="7220"/>
    <lineage>
        <taxon>Eukaryota</taxon>
        <taxon>Metazoa</taxon>
        <taxon>Ecdysozoa</taxon>
        <taxon>Arthropoda</taxon>
        <taxon>Hexapoda</taxon>
        <taxon>Insecta</taxon>
        <taxon>Pterygota</taxon>
        <taxon>Neoptera</taxon>
        <taxon>Endopterygota</taxon>
        <taxon>Diptera</taxon>
        <taxon>Brachycera</taxon>
        <taxon>Muscomorpha</taxon>
        <taxon>Ephydroidea</taxon>
        <taxon>Drosophilidae</taxon>
        <taxon>Drosophila</taxon>
        <taxon>Sophophora</taxon>
    </lineage>
</organism>
<keyword evidence="9" id="KW-0378">Hydrolase</keyword>
<sequence>MSRNTLEICLKCHGIIVDNYSRIECDNGFCGRSCHRKCTELSEDQLKVLDEVPNLRWHCDTCLGRVQTGAQMSKWLEKSLREHEKRLEILEQGLVKRSKHDDPTRTSPLCPFLPNTVGRKAVTTTVVFVTLTFLLGIVLATTTNLFGKTLNQKDDPEVHVDGKLVVISIKGWGGLPTRGKLEPLNLPVPRVIISETPPEICETQESCSYWARVTQSRHMDTFNWDQMGYNFLVGGDGRIYEGRGWNYVGAHTRDNNNNSIGISFMGKFRRQEPTKKSLEACQLLIAQGVRLEKLKPDYQLLGHRQITGTLMPGDELYRIIQTWNNWYNLTKTWPDLHMTQ</sequence>
<dbReference type="InterPro" id="IPR013083">
    <property type="entry name" value="Znf_RING/FYVE/PHD"/>
</dbReference>
<evidence type="ECO:0000313" key="10">
    <source>
        <dbReference type="Proteomes" id="UP000008711"/>
    </source>
</evidence>
<evidence type="ECO:0000259" key="8">
    <source>
        <dbReference type="SMART" id="SM00701"/>
    </source>
</evidence>
<dbReference type="AlphaFoldDB" id="A0A0Q5UFU9"/>
<evidence type="ECO:0000313" key="9">
    <source>
        <dbReference type="EMBL" id="KQS43683.1"/>
    </source>
</evidence>
<gene>
    <name evidence="9" type="primary">Dere\GG15356</name>
    <name evidence="9" type="synonym">dere_GLEANR_15439</name>
    <name evidence="9" type="synonym">GG15356</name>
    <name evidence="9" type="ORF">Dere_GG15356</name>
</gene>
<keyword evidence="4" id="KW-0399">Innate immunity</keyword>
<evidence type="ECO:0000256" key="2">
    <source>
        <dbReference type="ARBA" id="ARBA00007553"/>
    </source>
</evidence>
<evidence type="ECO:0000256" key="6">
    <source>
        <dbReference type="SAM" id="Phobius"/>
    </source>
</evidence>
<evidence type="ECO:0000256" key="4">
    <source>
        <dbReference type="ARBA" id="ARBA00022588"/>
    </source>
</evidence>
<dbReference type="OrthoDB" id="10001926at2759"/>
<proteinExistence type="inferred from homology"/>
<keyword evidence="6" id="KW-0812">Transmembrane</keyword>
<dbReference type="GO" id="GO:0009253">
    <property type="term" value="P:peptidoglycan catabolic process"/>
    <property type="evidence" value="ECO:0007669"/>
    <property type="project" value="InterPro"/>
</dbReference>
<keyword evidence="6" id="KW-0472">Membrane</keyword>
<dbReference type="GO" id="GO:0005576">
    <property type="term" value="C:extracellular region"/>
    <property type="evidence" value="ECO:0007669"/>
    <property type="project" value="UniProtKB-SubCell"/>
</dbReference>
<evidence type="ECO:0000256" key="1">
    <source>
        <dbReference type="ARBA" id="ARBA00004613"/>
    </source>
</evidence>
<dbReference type="SMART" id="SM00701">
    <property type="entry name" value="PGRP"/>
    <property type="match status" value="1"/>
</dbReference>
<keyword evidence="3" id="KW-0964">Secreted</keyword>
<dbReference type="EMBL" id="CH954178">
    <property type="protein sequence ID" value="KQS43683.1"/>
    <property type="molecule type" value="Genomic_DNA"/>
</dbReference>
<dbReference type="Gene3D" id="3.40.80.10">
    <property type="entry name" value="Peptidoglycan recognition protein-like"/>
    <property type="match status" value="1"/>
</dbReference>
<dbReference type="SUPFAM" id="SSF57903">
    <property type="entry name" value="FYVE/PHD zinc finger"/>
    <property type="match status" value="1"/>
</dbReference>
<dbReference type="CDD" id="cd06583">
    <property type="entry name" value="PGRP"/>
    <property type="match status" value="1"/>
</dbReference>
<feature type="transmembrane region" description="Helical" evidence="6">
    <location>
        <begin position="121"/>
        <end position="140"/>
    </location>
</feature>
<dbReference type="PANTHER" id="PTHR11022:SF41">
    <property type="entry name" value="PEPTIDOGLYCAN-RECOGNITION PROTEIN LC-RELATED"/>
    <property type="match status" value="1"/>
</dbReference>
<evidence type="ECO:0000256" key="3">
    <source>
        <dbReference type="ARBA" id="ARBA00022525"/>
    </source>
</evidence>
<dbReference type="SUPFAM" id="SSF55846">
    <property type="entry name" value="N-acetylmuramoyl-L-alanine amidase-like"/>
    <property type="match status" value="1"/>
</dbReference>
<dbReference type="EC" id="3.5.1.28" evidence="9"/>
<dbReference type="GO" id="GO:0008270">
    <property type="term" value="F:zinc ion binding"/>
    <property type="evidence" value="ECO:0007669"/>
    <property type="project" value="InterPro"/>
</dbReference>
<dbReference type="Gene3D" id="3.30.40.10">
    <property type="entry name" value="Zinc/RING finger domain, C3HC4 (zinc finger)"/>
    <property type="match status" value="1"/>
</dbReference>
<dbReference type="InterPro" id="IPR015510">
    <property type="entry name" value="PGRP"/>
</dbReference>
<dbReference type="InterPro" id="IPR002502">
    <property type="entry name" value="Amidase_domain"/>
</dbReference>
<keyword evidence="5" id="KW-0391">Immunity</keyword>
<reference evidence="9 10" key="2">
    <citation type="journal article" date="2008" name="Bioinformatics">
        <title>Assembly reconciliation.</title>
        <authorList>
            <person name="Zimin A.V."/>
            <person name="Smith D.R."/>
            <person name="Sutton G."/>
            <person name="Yorke J.A."/>
        </authorList>
    </citation>
    <scope>NUCLEOTIDE SEQUENCE [LARGE SCALE GENOMIC DNA]</scope>
    <source>
        <strain evidence="9 10">TSC#14021-0224.01</strain>
    </source>
</reference>
<evidence type="ECO:0000256" key="5">
    <source>
        <dbReference type="ARBA" id="ARBA00022859"/>
    </source>
</evidence>
<dbReference type="InterPro" id="IPR036505">
    <property type="entry name" value="Amidase/PGRP_sf"/>
</dbReference>
<dbReference type="PANTHER" id="PTHR11022">
    <property type="entry name" value="PEPTIDOGLYCAN RECOGNITION PROTEIN"/>
    <property type="match status" value="1"/>
</dbReference>
<accession>A0A0Q5UFU9</accession>
<dbReference type="Pfam" id="PF01510">
    <property type="entry name" value="Amidase_2"/>
    <property type="match status" value="1"/>
</dbReference>